<dbReference type="SUPFAM" id="SSF50911">
    <property type="entry name" value="Mannose 6-phosphate receptor domain"/>
    <property type="match status" value="1"/>
</dbReference>
<comment type="similarity">
    <text evidence="2">Belongs to the OS-9 family.</text>
</comment>
<feature type="signal peptide" evidence="9">
    <location>
        <begin position="1"/>
        <end position="17"/>
    </location>
</feature>
<comment type="subcellular location">
    <subcellularLocation>
        <location evidence="1">Endoplasmic reticulum membrane</location>
        <topology evidence="1">Peripheral membrane protein</topology>
        <orientation evidence="1">Lumenal side</orientation>
    </subcellularLocation>
</comment>
<keyword evidence="5" id="KW-0430">Lectin</keyword>
<keyword evidence="12" id="KW-1185">Reference proteome</keyword>
<evidence type="ECO:0000256" key="9">
    <source>
        <dbReference type="SAM" id="SignalP"/>
    </source>
</evidence>
<sequence>MLPFVVAALLGLSSVLARSPHYIPEDPHAFPKYRVTFLNGLPVLNQTAHSWLQGGLKGGEREFLEQPLDDDQWQTNPFRKGIGSGDDLQQDSLSEPPIERPAATNYSLELMKIGPHHSYLCYIPPPPANPPPTEDSQPNVTPVHSWSLLQPLSGTCLYHKQGWFTYSYCHNSHVRQFREMPHAHPHPGGYRPEEDPDSEAYTLGRAPPTPEPGAELTVSEEAALAANLELARDAGSSYLVQRWGDGTICDKTGKHREIEVQFHCSMTMTDTILFVKETKTCHYVMVIHTPRLCGEPGFKSRHEQREESFIRCREIVPSIDGVDKSLPETDYPFTLSQQAPKKPILPPAAPTKAPLERATGVLKQALSGEVLNRAFEALLATEQVPRGEVVVERLGDTDVVIEFLDADALLAEHGEGEGVQAITHEHLAEALRAAGFDVKGEKKRQPKQSPSSDEKSEEDAGRASDPSSQSHDEL</sequence>
<dbReference type="PROSITE" id="PS51914">
    <property type="entry name" value="MRH"/>
    <property type="match status" value="1"/>
</dbReference>
<feature type="domain" description="MRH" evidence="10">
    <location>
        <begin position="154"/>
        <end position="295"/>
    </location>
</feature>
<feature type="compositionally biased region" description="Polar residues" evidence="8">
    <location>
        <begin position="465"/>
        <end position="474"/>
    </location>
</feature>
<evidence type="ECO:0000256" key="3">
    <source>
        <dbReference type="ARBA" id="ARBA00018727"/>
    </source>
</evidence>
<evidence type="ECO:0000256" key="2">
    <source>
        <dbReference type="ARBA" id="ARBA00009918"/>
    </source>
</evidence>
<dbReference type="PANTHER" id="PTHR15414">
    <property type="entry name" value="OS-9-RELATED"/>
    <property type="match status" value="1"/>
</dbReference>
<dbReference type="InterPro" id="IPR009011">
    <property type="entry name" value="Man6P_isomerase_rcpt-bd_dom_sf"/>
</dbReference>
<evidence type="ECO:0000256" key="6">
    <source>
        <dbReference type="ARBA" id="ARBA00022824"/>
    </source>
</evidence>
<protein>
    <recommendedName>
        <fullName evidence="3">Protein OS-9 homolog</fullName>
    </recommendedName>
</protein>
<dbReference type="KEGG" id="gtr:GLOTRDRAFT_136961"/>
<dbReference type="InterPro" id="IPR012913">
    <property type="entry name" value="OS9-like_dom"/>
</dbReference>
<dbReference type="OMA" id="EEAYIRC"/>
<dbReference type="eggNOG" id="KOG3394">
    <property type="taxonomic scope" value="Eukaryota"/>
</dbReference>
<evidence type="ECO:0000313" key="12">
    <source>
        <dbReference type="Proteomes" id="UP000030669"/>
    </source>
</evidence>
<name>S7QFK7_GLOTA</name>
<dbReference type="STRING" id="670483.S7QFK7"/>
<evidence type="ECO:0000256" key="1">
    <source>
        <dbReference type="ARBA" id="ARBA00004367"/>
    </source>
</evidence>
<proteinExistence type="inferred from homology"/>
<evidence type="ECO:0000256" key="7">
    <source>
        <dbReference type="ARBA" id="ARBA00023157"/>
    </source>
</evidence>
<feature type="region of interest" description="Disordered" evidence="8">
    <location>
        <begin position="69"/>
        <end position="99"/>
    </location>
</feature>
<dbReference type="GO" id="GO:0030968">
    <property type="term" value="P:endoplasmic reticulum unfolded protein response"/>
    <property type="evidence" value="ECO:0007669"/>
    <property type="project" value="InterPro"/>
</dbReference>
<reference evidence="11 12" key="1">
    <citation type="journal article" date="2012" name="Science">
        <title>The Paleozoic origin of enzymatic lignin decomposition reconstructed from 31 fungal genomes.</title>
        <authorList>
            <person name="Floudas D."/>
            <person name="Binder M."/>
            <person name="Riley R."/>
            <person name="Barry K."/>
            <person name="Blanchette R.A."/>
            <person name="Henrissat B."/>
            <person name="Martinez A.T."/>
            <person name="Otillar R."/>
            <person name="Spatafora J.W."/>
            <person name="Yadav J.S."/>
            <person name="Aerts A."/>
            <person name="Benoit I."/>
            <person name="Boyd A."/>
            <person name="Carlson A."/>
            <person name="Copeland A."/>
            <person name="Coutinho P.M."/>
            <person name="de Vries R.P."/>
            <person name="Ferreira P."/>
            <person name="Findley K."/>
            <person name="Foster B."/>
            <person name="Gaskell J."/>
            <person name="Glotzer D."/>
            <person name="Gorecki P."/>
            <person name="Heitman J."/>
            <person name="Hesse C."/>
            <person name="Hori C."/>
            <person name="Igarashi K."/>
            <person name="Jurgens J.A."/>
            <person name="Kallen N."/>
            <person name="Kersten P."/>
            <person name="Kohler A."/>
            <person name="Kuees U."/>
            <person name="Kumar T.K.A."/>
            <person name="Kuo A."/>
            <person name="LaButti K."/>
            <person name="Larrondo L.F."/>
            <person name="Lindquist E."/>
            <person name="Ling A."/>
            <person name="Lombard V."/>
            <person name="Lucas S."/>
            <person name="Lundell T."/>
            <person name="Martin R."/>
            <person name="McLaughlin D.J."/>
            <person name="Morgenstern I."/>
            <person name="Morin E."/>
            <person name="Murat C."/>
            <person name="Nagy L.G."/>
            <person name="Nolan M."/>
            <person name="Ohm R.A."/>
            <person name="Patyshakuliyeva A."/>
            <person name="Rokas A."/>
            <person name="Ruiz-Duenas F.J."/>
            <person name="Sabat G."/>
            <person name="Salamov A."/>
            <person name="Samejima M."/>
            <person name="Schmutz J."/>
            <person name="Slot J.C."/>
            <person name="St John F."/>
            <person name="Stenlid J."/>
            <person name="Sun H."/>
            <person name="Sun S."/>
            <person name="Syed K."/>
            <person name="Tsang A."/>
            <person name="Wiebenga A."/>
            <person name="Young D."/>
            <person name="Pisabarro A."/>
            <person name="Eastwood D.C."/>
            <person name="Martin F."/>
            <person name="Cullen D."/>
            <person name="Grigoriev I.V."/>
            <person name="Hibbett D.S."/>
        </authorList>
    </citation>
    <scope>NUCLEOTIDE SEQUENCE [LARGE SCALE GENOMIC DNA]</scope>
    <source>
        <strain evidence="11 12">ATCC 11539</strain>
    </source>
</reference>
<feature type="compositionally biased region" description="Basic and acidic residues" evidence="8">
    <location>
        <begin position="452"/>
        <end position="462"/>
    </location>
</feature>
<dbReference type="InterPro" id="IPR044865">
    <property type="entry name" value="MRH_dom"/>
</dbReference>
<keyword evidence="7" id="KW-1015">Disulfide bond</keyword>
<dbReference type="HOGENOM" id="CLU_039533_0_0_1"/>
<keyword evidence="6" id="KW-0256">Endoplasmic reticulum</keyword>
<dbReference type="EMBL" id="KB469298">
    <property type="protein sequence ID" value="EPQ58207.1"/>
    <property type="molecule type" value="Genomic_DNA"/>
</dbReference>
<dbReference type="Proteomes" id="UP000030669">
    <property type="component" value="Unassembled WGS sequence"/>
</dbReference>
<dbReference type="GO" id="GO:0005788">
    <property type="term" value="C:endoplasmic reticulum lumen"/>
    <property type="evidence" value="ECO:0007669"/>
    <property type="project" value="TreeGrafter"/>
</dbReference>
<dbReference type="GeneID" id="19303665"/>
<dbReference type="GO" id="GO:0005789">
    <property type="term" value="C:endoplasmic reticulum membrane"/>
    <property type="evidence" value="ECO:0007669"/>
    <property type="project" value="UniProtKB-SubCell"/>
</dbReference>
<dbReference type="Gene3D" id="2.70.130.10">
    <property type="entry name" value="Mannose-6-phosphate receptor binding domain"/>
    <property type="match status" value="1"/>
</dbReference>
<dbReference type="RefSeq" id="XP_007863455.1">
    <property type="nucleotide sequence ID" value="XM_007865264.1"/>
</dbReference>
<keyword evidence="4 9" id="KW-0732">Signal</keyword>
<feature type="region of interest" description="Disordered" evidence="8">
    <location>
        <begin position="433"/>
        <end position="474"/>
    </location>
</feature>
<dbReference type="GO" id="GO:0030970">
    <property type="term" value="P:retrograde protein transport, ER to cytosol"/>
    <property type="evidence" value="ECO:0007669"/>
    <property type="project" value="TreeGrafter"/>
</dbReference>
<evidence type="ECO:0000259" key="10">
    <source>
        <dbReference type="PROSITE" id="PS51914"/>
    </source>
</evidence>
<evidence type="ECO:0000256" key="8">
    <source>
        <dbReference type="SAM" id="MobiDB-lite"/>
    </source>
</evidence>
<evidence type="ECO:0000313" key="11">
    <source>
        <dbReference type="EMBL" id="EPQ58207.1"/>
    </source>
</evidence>
<evidence type="ECO:0000256" key="5">
    <source>
        <dbReference type="ARBA" id="ARBA00022734"/>
    </source>
</evidence>
<dbReference type="InterPro" id="IPR045149">
    <property type="entry name" value="OS-9-like"/>
</dbReference>
<evidence type="ECO:0000256" key="4">
    <source>
        <dbReference type="ARBA" id="ARBA00022729"/>
    </source>
</evidence>
<feature type="chain" id="PRO_5004556303" description="Protein OS-9 homolog" evidence="9">
    <location>
        <begin position="18"/>
        <end position="474"/>
    </location>
</feature>
<dbReference type="PANTHER" id="PTHR15414:SF0">
    <property type="entry name" value="ENDOPLASMIC RETICULUM LECTIN 1"/>
    <property type="match status" value="1"/>
</dbReference>
<dbReference type="AlphaFoldDB" id="S7QFK7"/>
<dbReference type="OrthoDB" id="448954at2759"/>
<feature type="region of interest" description="Disordered" evidence="8">
    <location>
        <begin position="180"/>
        <end position="215"/>
    </location>
</feature>
<dbReference type="Pfam" id="PF07915">
    <property type="entry name" value="PRKCSH"/>
    <property type="match status" value="1"/>
</dbReference>
<gene>
    <name evidence="11" type="ORF">GLOTRDRAFT_136961</name>
</gene>
<dbReference type="GO" id="GO:0030246">
    <property type="term" value="F:carbohydrate binding"/>
    <property type="evidence" value="ECO:0007669"/>
    <property type="project" value="UniProtKB-KW"/>
</dbReference>
<organism evidence="11 12">
    <name type="scientific">Gloeophyllum trabeum (strain ATCC 11539 / FP-39264 / Madison 617)</name>
    <name type="common">Brown rot fungus</name>
    <dbReference type="NCBI Taxonomy" id="670483"/>
    <lineage>
        <taxon>Eukaryota</taxon>
        <taxon>Fungi</taxon>
        <taxon>Dikarya</taxon>
        <taxon>Basidiomycota</taxon>
        <taxon>Agaricomycotina</taxon>
        <taxon>Agaricomycetes</taxon>
        <taxon>Gloeophyllales</taxon>
        <taxon>Gloeophyllaceae</taxon>
        <taxon>Gloeophyllum</taxon>
    </lineage>
</organism>
<accession>S7QFK7</accession>